<evidence type="ECO:0000256" key="4">
    <source>
        <dbReference type="ARBA" id="ARBA00022723"/>
    </source>
</evidence>
<dbReference type="InterPro" id="IPR013750">
    <property type="entry name" value="GHMP_kinase_C_dom"/>
</dbReference>
<evidence type="ECO:0000256" key="2">
    <source>
        <dbReference type="ARBA" id="ARBA00022490"/>
    </source>
</evidence>
<dbReference type="PANTHER" id="PTHR10457:SF7">
    <property type="entry name" value="GALACTOKINASE-RELATED"/>
    <property type="match status" value="1"/>
</dbReference>
<accession>A0A5C6RX18</accession>
<evidence type="ECO:0000256" key="1">
    <source>
        <dbReference type="ARBA" id="ARBA00006566"/>
    </source>
</evidence>
<keyword evidence="9" id="KW-0299">Galactose metabolism</keyword>
<dbReference type="EC" id="2.7.1.6" evidence="11"/>
<keyword evidence="3 15" id="KW-0808">Transferase</keyword>
<dbReference type="InterPro" id="IPR020568">
    <property type="entry name" value="Ribosomal_Su5_D2-typ_SF"/>
</dbReference>
<dbReference type="RefSeq" id="WP_147166324.1">
    <property type="nucleotide sequence ID" value="NZ_VOOR01000007.1"/>
</dbReference>
<proteinExistence type="inferred from homology"/>
<dbReference type="PRINTS" id="PR00473">
    <property type="entry name" value="GALCTOKINASE"/>
</dbReference>
<dbReference type="NCBIfam" id="TIGR00131">
    <property type="entry name" value="gal_kin"/>
    <property type="match status" value="1"/>
</dbReference>
<reference evidence="15 16" key="1">
    <citation type="submission" date="2019-08" db="EMBL/GenBank/DDBJ databases">
        <title>Genome of Phaeodactylibacter luteus.</title>
        <authorList>
            <person name="Bowman J.P."/>
        </authorList>
    </citation>
    <scope>NUCLEOTIDE SEQUENCE [LARGE SCALE GENOMIC DNA]</scope>
    <source>
        <strain evidence="15 16">KCTC 42180</strain>
    </source>
</reference>
<protein>
    <recommendedName>
        <fullName evidence="11">Galactokinase</fullName>
        <ecNumber evidence="11">2.7.1.6</ecNumber>
    </recommendedName>
</protein>
<dbReference type="PRINTS" id="PR00959">
    <property type="entry name" value="MEVGALKINASE"/>
</dbReference>
<feature type="domain" description="GHMP kinase C-terminal" evidence="13">
    <location>
        <begin position="281"/>
        <end position="362"/>
    </location>
</feature>
<comment type="caution">
    <text evidence="15">The sequence shown here is derived from an EMBL/GenBank/DDBJ whole genome shotgun (WGS) entry which is preliminary data.</text>
</comment>
<dbReference type="FunFam" id="3.30.70.890:FF:000001">
    <property type="entry name" value="Galactokinase"/>
    <property type="match status" value="1"/>
</dbReference>
<dbReference type="EMBL" id="VOOR01000007">
    <property type="protein sequence ID" value="TXB66535.1"/>
    <property type="molecule type" value="Genomic_DNA"/>
</dbReference>
<comment type="similarity">
    <text evidence="1">Belongs to the GHMP kinase family. GalK subfamily.</text>
</comment>
<dbReference type="InterPro" id="IPR006204">
    <property type="entry name" value="GHMP_kinase_N_dom"/>
</dbReference>
<evidence type="ECO:0000256" key="6">
    <source>
        <dbReference type="ARBA" id="ARBA00022777"/>
    </source>
</evidence>
<feature type="domain" description="Galactokinase N-terminal" evidence="14">
    <location>
        <begin position="9"/>
        <end position="55"/>
    </location>
</feature>
<keyword evidence="8" id="KW-0460">Magnesium</keyword>
<dbReference type="InterPro" id="IPR019539">
    <property type="entry name" value="GalKase_N"/>
</dbReference>
<gene>
    <name evidence="15" type="primary">galK</name>
    <name evidence="15" type="ORF">FRY97_04930</name>
</gene>
<dbReference type="InterPro" id="IPR036554">
    <property type="entry name" value="GHMP_kinase_C_sf"/>
</dbReference>
<dbReference type="GO" id="GO:0005829">
    <property type="term" value="C:cytosol"/>
    <property type="evidence" value="ECO:0007669"/>
    <property type="project" value="TreeGrafter"/>
</dbReference>
<evidence type="ECO:0000256" key="7">
    <source>
        <dbReference type="ARBA" id="ARBA00022840"/>
    </source>
</evidence>
<sequence>MHTLLDVHQAFEAHFSGSPLLVKACGRINIIGEHTDYNEGFVLPAAIDKNLFFALAENGTNECHFHALDVGEEAHFSLDDLKPGPQGWANYLMGILEQLQKEDVLLEGIDLVFGGDIPIGAGVSSSAALEAGFALGICSLFNLQKPRQELARLAQRSSQEFIGIPGGIMDQFASLLGRRGHALKLDCRSLHYEYIPLALGEYELVLLNTGVSHELANSAYKDRVMECRQGVAAVQQAAPNVASLRDVSLAQLDAARAEMGEVAYRRCRFVLAENERLCKAVDCLKEGRMEDLGQLLFQTHQGLSEEYAVSCRELDFLVDLANEFEGVAGARMMGGGFGGCTLNLVHGSAKAKFIKHAKREYYRAFSLNADHYEVEITDGTDIIRDIPAA</sequence>
<keyword evidence="6 15" id="KW-0418">Kinase</keyword>
<dbReference type="OrthoDB" id="250531at2"/>
<dbReference type="InterPro" id="IPR014721">
    <property type="entry name" value="Ribsml_uS5_D2-typ_fold_subgr"/>
</dbReference>
<organism evidence="15 16">
    <name type="scientific">Phaeodactylibacter luteus</name>
    <dbReference type="NCBI Taxonomy" id="1564516"/>
    <lineage>
        <taxon>Bacteria</taxon>
        <taxon>Pseudomonadati</taxon>
        <taxon>Bacteroidota</taxon>
        <taxon>Saprospiria</taxon>
        <taxon>Saprospirales</taxon>
        <taxon>Haliscomenobacteraceae</taxon>
        <taxon>Phaeodactylibacter</taxon>
    </lineage>
</organism>
<dbReference type="GO" id="GO:0004335">
    <property type="term" value="F:galactokinase activity"/>
    <property type="evidence" value="ECO:0007669"/>
    <property type="project" value="UniProtKB-UniRule"/>
</dbReference>
<dbReference type="InterPro" id="IPR006206">
    <property type="entry name" value="Mevalonate/galactokinase"/>
</dbReference>
<evidence type="ECO:0000256" key="3">
    <source>
        <dbReference type="ARBA" id="ARBA00022679"/>
    </source>
</evidence>
<keyword evidence="5" id="KW-0547">Nucleotide-binding</keyword>
<evidence type="ECO:0000256" key="8">
    <source>
        <dbReference type="ARBA" id="ARBA00022842"/>
    </source>
</evidence>
<dbReference type="Pfam" id="PF00288">
    <property type="entry name" value="GHMP_kinases_N"/>
    <property type="match status" value="1"/>
</dbReference>
<dbReference type="SUPFAM" id="SSF55060">
    <property type="entry name" value="GHMP Kinase, C-terminal domain"/>
    <property type="match status" value="1"/>
</dbReference>
<dbReference type="AlphaFoldDB" id="A0A5C6RX18"/>
<evidence type="ECO:0000256" key="11">
    <source>
        <dbReference type="NCBIfam" id="TIGR00131"/>
    </source>
</evidence>
<evidence type="ECO:0000259" key="13">
    <source>
        <dbReference type="Pfam" id="PF08544"/>
    </source>
</evidence>
<evidence type="ECO:0000313" key="15">
    <source>
        <dbReference type="EMBL" id="TXB66535.1"/>
    </source>
</evidence>
<keyword evidence="10" id="KW-0119">Carbohydrate metabolism</keyword>
<dbReference type="Gene3D" id="3.30.230.10">
    <property type="match status" value="1"/>
</dbReference>
<keyword evidence="4" id="KW-0479">Metal-binding</keyword>
<keyword evidence="7" id="KW-0067">ATP-binding</keyword>
<dbReference type="GO" id="GO:0046872">
    <property type="term" value="F:metal ion binding"/>
    <property type="evidence" value="ECO:0007669"/>
    <property type="project" value="UniProtKB-KW"/>
</dbReference>
<dbReference type="FunFam" id="3.30.230.10:FF:000017">
    <property type="entry name" value="Galactokinase"/>
    <property type="match status" value="1"/>
</dbReference>
<evidence type="ECO:0000256" key="5">
    <source>
        <dbReference type="ARBA" id="ARBA00022741"/>
    </source>
</evidence>
<keyword evidence="2" id="KW-0963">Cytoplasm</keyword>
<dbReference type="Gene3D" id="3.30.70.890">
    <property type="entry name" value="GHMP kinase, C-terminal domain"/>
    <property type="match status" value="1"/>
</dbReference>
<name>A0A5C6RX18_9BACT</name>
<evidence type="ECO:0000313" key="16">
    <source>
        <dbReference type="Proteomes" id="UP000321580"/>
    </source>
</evidence>
<evidence type="ECO:0000259" key="12">
    <source>
        <dbReference type="Pfam" id="PF00288"/>
    </source>
</evidence>
<dbReference type="SUPFAM" id="SSF54211">
    <property type="entry name" value="Ribosomal protein S5 domain 2-like"/>
    <property type="match status" value="1"/>
</dbReference>
<dbReference type="GO" id="GO:0005524">
    <property type="term" value="F:ATP binding"/>
    <property type="evidence" value="ECO:0007669"/>
    <property type="project" value="UniProtKB-UniRule"/>
</dbReference>
<dbReference type="Pfam" id="PF10509">
    <property type="entry name" value="GalKase_gal_bdg"/>
    <property type="match status" value="1"/>
</dbReference>
<dbReference type="Pfam" id="PF08544">
    <property type="entry name" value="GHMP_kinases_C"/>
    <property type="match status" value="1"/>
</dbReference>
<dbReference type="GO" id="GO:0006012">
    <property type="term" value="P:galactose metabolic process"/>
    <property type="evidence" value="ECO:0007669"/>
    <property type="project" value="UniProtKB-UniRule"/>
</dbReference>
<feature type="domain" description="GHMP kinase N-terminal" evidence="12">
    <location>
        <begin position="90"/>
        <end position="177"/>
    </location>
</feature>
<dbReference type="Proteomes" id="UP000321580">
    <property type="component" value="Unassembled WGS sequence"/>
</dbReference>
<keyword evidence="16" id="KW-1185">Reference proteome</keyword>
<evidence type="ECO:0000256" key="9">
    <source>
        <dbReference type="ARBA" id="ARBA00023144"/>
    </source>
</evidence>
<evidence type="ECO:0000256" key="10">
    <source>
        <dbReference type="ARBA" id="ARBA00023277"/>
    </source>
</evidence>
<dbReference type="PANTHER" id="PTHR10457">
    <property type="entry name" value="MEVALONATE KINASE/GALACTOKINASE"/>
    <property type="match status" value="1"/>
</dbReference>
<evidence type="ECO:0000259" key="14">
    <source>
        <dbReference type="Pfam" id="PF10509"/>
    </source>
</evidence>
<dbReference type="InterPro" id="IPR000705">
    <property type="entry name" value="Galactokinase"/>
</dbReference>
<dbReference type="InterPro" id="IPR019741">
    <property type="entry name" value="Galactokinase_CS"/>
</dbReference>
<dbReference type="PROSITE" id="PS00106">
    <property type="entry name" value="GALACTOKINASE"/>
    <property type="match status" value="1"/>
</dbReference>
<dbReference type="PIRSF" id="PIRSF000530">
    <property type="entry name" value="Galactokinase"/>
    <property type="match status" value="1"/>
</dbReference>